<evidence type="ECO:0000256" key="5">
    <source>
        <dbReference type="SAM" id="MobiDB-lite"/>
    </source>
</evidence>
<feature type="region of interest" description="Disordered" evidence="5">
    <location>
        <begin position="417"/>
        <end position="443"/>
    </location>
</feature>
<dbReference type="Proteomes" id="UP000825935">
    <property type="component" value="Chromosome 29"/>
</dbReference>
<feature type="transmembrane region" description="Helical" evidence="6">
    <location>
        <begin position="274"/>
        <end position="295"/>
    </location>
</feature>
<dbReference type="InterPro" id="IPR005178">
    <property type="entry name" value="Ostalpha/TMEM184C"/>
</dbReference>
<keyword evidence="4 6" id="KW-0472">Membrane</keyword>
<keyword evidence="8" id="KW-1185">Reference proteome</keyword>
<dbReference type="EMBL" id="CM035434">
    <property type="protein sequence ID" value="KAH7291714.1"/>
    <property type="molecule type" value="Genomic_DNA"/>
</dbReference>
<evidence type="ECO:0000313" key="7">
    <source>
        <dbReference type="EMBL" id="KAH7291714.1"/>
    </source>
</evidence>
<feature type="transmembrane region" description="Helical" evidence="6">
    <location>
        <begin position="97"/>
        <end position="118"/>
    </location>
</feature>
<feature type="transmembrane region" description="Helical" evidence="6">
    <location>
        <begin position="241"/>
        <end position="262"/>
    </location>
</feature>
<feature type="transmembrane region" description="Helical" evidence="6">
    <location>
        <begin position="200"/>
        <end position="220"/>
    </location>
</feature>
<proteinExistence type="predicted"/>
<dbReference type="SMART" id="SM01417">
    <property type="entry name" value="Solute_trans_a"/>
    <property type="match status" value="1"/>
</dbReference>
<keyword evidence="3 6" id="KW-1133">Transmembrane helix</keyword>
<reference evidence="7" key="1">
    <citation type="submission" date="2021-08" db="EMBL/GenBank/DDBJ databases">
        <title>WGS assembly of Ceratopteris richardii.</title>
        <authorList>
            <person name="Marchant D.B."/>
            <person name="Chen G."/>
            <person name="Jenkins J."/>
            <person name="Shu S."/>
            <person name="Leebens-Mack J."/>
            <person name="Grimwood J."/>
            <person name="Schmutz J."/>
            <person name="Soltis P."/>
            <person name="Soltis D."/>
            <person name="Chen Z.-H."/>
        </authorList>
    </citation>
    <scope>NUCLEOTIDE SEQUENCE</scope>
    <source>
        <strain evidence="7">Whitten #5841</strain>
        <tissue evidence="7">Leaf</tissue>
    </source>
</reference>
<gene>
    <name evidence="7" type="ORF">KP509_29G030100</name>
</gene>
<name>A0A8T2R7E0_CERRI</name>
<dbReference type="OMA" id="AHAFVFN"/>
<evidence type="ECO:0000256" key="1">
    <source>
        <dbReference type="ARBA" id="ARBA00004141"/>
    </source>
</evidence>
<feature type="transmembrane region" description="Helical" evidence="6">
    <location>
        <begin position="168"/>
        <end position="188"/>
    </location>
</feature>
<keyword evidence="2 6" id="KW-0812">Transmembrane</keyword>
<feature type="compositionally biased region" description="Polar residues" evidence="5">
    <location>
        <begin position="426"/>
        <end position="436"/>
    </location>
</feature>
<feature type="transmembrane region" description="Helical" evidence="6">
    <location>
        <begin position="57"/>
        <end position="77"/>
    </location>
</feature>
<comment type="subcellular location">
    <subcellularLocation>
        <location evidence="1">Membrane</location>
        <topology evidence="1">Multi-pass membrane protein</topology>
    </subcellularLocation>
</comment>
<protein>
    <submittedName>
        <fullName evidence="7">Uncharacterized protein</fullName>
    </submittedName>
</protein>
<dbReference type="PANTHER" id="PTHR23423">
    <property type="entry name" value="ORGANIC SOLUTE TRANSPORTER-RELATED"/>
    <property type="match status" value="1"/>
</dbReference>
<dbReference type="EMBL" id="CM035434">
    <property type="protein sequence ID" value="KAH7291715.1"/>
    <property type="molecule type" value="Genomic_DNA"/>
</dbReference>
<evidence type="ECO:0000313" key="8">
    <source>
        <dbReference type="Proteomes" id="UP000825935"/>
    </source>
</evidence>
<evidence type="ECO:0000256" key="6">
    <source>
        <dbReference type="SAM" id="Phobius"/>
    </source>
</evidence>
<dbReference type="GO" id="GO:0016020">
    <property type="term" value="C:membrane"/>
    <property type="evidence" value="ECO:0007669"/>
    <property type="project" value="UniProtKB-SubCell"/>
</dbReference>
<accession>A0A8T2R7E0</accession>
<evidence type="ECO:0000256" key="2">
    <source>
        <dbReference type="ARBA" id="ARBA00022692"/>
    </source>
</evidence>
<dbReference type="OrthoDB" id="5348404at2759"/>
<feature type="transmembrane region" description="Helical" evidence="6">
    <location>
        <begin position="20"/>
        <end position="45"/>
    </location>
</feature>
<dbReference type="AlphaFoldDB" id="A0A8T2R7E0"/>
<dbReference type="Pfam" id="PF03619">
    <property type="entry name" value="Solute_trans_a"/>
    <property type="match status" value="1"/>
</dbReference>
<sequence>MQLLKVLQLQESLRQTLSLHTWAVLIALVFMLVALSLSLYLIFTHLTHYTNPQEQKWLIGVVFMVPVYSVESFASLWNPNISIECDILRNCYEAFALYSFANYLIACMGGEAAILEFLEKKCEAAHRRGNSIHKAAVHHPFPLKLLVPPWVYGKECFRTIKFGIVQYMIMKTLCALLSLVLELCGLYGDGDFHLYNGYPYITVAMNFSQMWALYCLVQFYNTAREELKVIKPLPKFLCFKMIVFATWWQGVIIAILCAFKIIPSFLGTSSFQKSLQDFIICIEMAVAAVAHTFVFPVSPYRGFSSQVSHTKYQLGSETSSREPLLTVDEIEGHSDDSYIMITDTNVETSSTSLKESVQDIVLKGGETVVQDVKITVSQAVHPVEKGITTLNERFKQLAWTAKGDAAEDCVDIEVEEKEEGNVEVQASRTSVTQQDPDQVDLMS</sequence>
<evidence type="ECO:0000256" key="4">
    <source>
        <dbReference type="ARBA" id="ARBA00023136"/>
    </source>
</evidence>
<evidence type="ECO:0000256" key="3">
    <source>
        <dbReference type="ARBA" id="ARBA00022989"/>
    </source>
</evidence>
<comment type="caution">
    <text evidence="7">The sequence shown here is derived from an EMBL/GenBank/DDBJ whole genome shotgun (WGS) entry which is preliminary data.</text>
</comment>
<organism evidence="7 8">
    <name type="scientific">Ceratopteris richardii</name>
    <name type="common">Triangle waterfern</name>
    <dbReference type="NCBI Taxonomy" id="49495"/>
    <lineage>
        <taxon>Eukaryota</taxon>
        <taxon>Viridiplantae</taxon>
        <taxon>Streptophyta</taxon>
        <taxon>Embryophyta</taxon>
        <taxon>Tracheophyta</taxon>
        <taxon>Polypodiopsida</taxon>
        <taxon>Polypodiidae</taxon>
        <taxon>Polypodiales</taxon>
        <taxon>Pteridineae</taxon>
        <taxon>Pteridaceae</taxon>
        <taxon>Parkerioideae</taxon>
        <taxon>Ceratopteris</taxon>
    </lineage>
</organism>